<dbReference type="GO" id="GO:0004803">
    <property type="term" value="F:transposase activity"/>
    <property type="evidence" value="ECO:0007669"/>
    <property type="project" value="InterPro"/>
</dbReference>
<dbReference type="InterPro" id="IPR002559">
    <property type="entry name" value="Transposase_11"/>
</dbReference>
<dbReference type="Pfam" id="PF01609">
    <property type="entry name" value="DDE_Tnp_1"/>
    <property type="match status" value="1"/>
</dbReference>
<evidence type="ECO:0000259" key="2">
    <source>
        <dbReference type="Pfam" id="PF13808"/>
    </source>
</evidence>
<dbReference type="Proteomes" id="UP000254029">
    <property type="component" value="Unassembled WGS sequence"/>
</dbReference>
<evidence type="ECO:0000313" key="4">
    <source>
        <dbReference type="Proteomes" id="UP000254029"/>
    </source>
</evidence>
<gene>
    <name evidence="3" type="ORF">NCTC8684_01432</name>
</gene>
<dbReference type="PANTHER" id="PTHR30298">
    <property type="entry name" value="H REPEAT-ASSOCIATED PREDICTED TRANSPOSASE"/>
    <property type="match status" value="1"/>
</dbReference>
<dbReference type="PANTHER" id="PTHR30298:SF0">
    <property type="entry name" value="PROTEIN YBFL-RELATED"/>
    <property type="match status" value="1"/>
</dbReference>
<reference evidence="3 4" key="1">
    <citation type="submission" date="2018-06" db="EMBL/GenBank/DDBJ databases">
        <authorList>
            <consortium name="Pathogen Informatics"/>
            <person name="Doyle S."/>
        </authorList>
    </citation>
    <scope>NUCLEOTIDE SEQUENCE [LARGE SCALE GENOMIC DNA]</scope>
    <source>
        <strain evidence="3 4">NCTC8684</strain>
    </source>
</reference>
<accession>A0AAX2M7E8</accession>
<evidence type="ECO:0000259" key="1">
    <source>
        <dbReference type="Pfam" id="PF01609"/>
    </source>
</evidence>
<dbReference type="InterPro" id="IPR051698">
    <property type="entry name" value="Transposase_11-like"/>
</dbReference>
<organism evidence="3 4">
    <name type="scientific">Chromobacterium violaceum</name>
    <dbReference type="NCBI Taxonomy" id="536"/>
    <lineage>
        <taxon>Bacteria</taxon>
        <taxon>Pseudomonadati</taxon>
        <taxon>Pseudomonadota</taxon>
        <taxon>Betaproteobacteria</taxon>
        <taxon>Neisseriales</taxon>
        <taxon>Chromobacteriaceae</taxon>
        <taxon>Chromobacterium</taxon>
    </lineage>
</organism>
<dbReference type="InterPro" id="IPR047647">
    <property type="entry name" value="ISAs1_transpos"/>
</dbReference>
<dbReference type="InterPro" id="IPR032806">
    <property type="entry name" value="YbfD_N"/>
</dbReference>
<dbReference type="NCBIfam" id="NF033564">
    <property type="entry name" value="transpos_ISAs1"/>
    <property type="match status" value="1"/>
</dbReference>
<comment type="caution">
    <text evidence="3">The sequence shown here is derived from an EMBL/GenBank/DDBJ whole genome shotgun (WGS) entry which is preliminary data.</text>
</comment>
<proteinExistence type="predicted"/>
<dbReference type="AlphaFoldDB" id="A0AAX2M7E8"/>
<dbReference type="EMBL" id="UIGR01000001">
    <property type="protein sequence ID" value="SUX32355.1"/>
    <property type="molecule type" value="Genomic_DNA"/>
</dbReference>
<name>A0AAX2M7E8_CHRVL</name>
<dbReference type="Pfam" id="PF13808">
    <property type="entry name" value="DDE_Tnp_1_assoc"/>
    <property type="match status" value="1"/>
</dbReference>
<feature type="domain" description="H repeat-associated protein N-terminal" evidence="2">
    <location>
        <begin position="8"/>
        <end position="93"/>
    </location>
</feature>
<protein>
    <submittedName>
        <fullName evidence="3">Transposase</fullName>
    </submittedName>
</protein>
<sequence length="363" mass="40090">MRDGNVDGLAEVPEPRTGRYIAHPLDEILVIAVCAIFAGAESFVEAVEWAEVKEAWLRRFLPLKNGIPSHDTVNRVFRLLDPKQFENAFRSWTQGLLGSFQQIAIDGKCLRGTARGAHSPVHMISAFATELGLALGQEKVADKSNEITAIPALLAALDVEGCLVSLDAMGCQKEVAKTMVARKADYLLAVKENQPKLRQAVACALHDHPTERVASAQKGHGRTVLQHVVTAPAEGIVDAQAWPGCKTVGRVDSVRLDGRRQSALEQRYYLSSRVLSAEALAQAVRRHWAIENGLHWCLDVVFREDNCPLREDHGPQNFALLLKFALNLLRSSPYQAKKSMRVRRKRAGWDDEALAELLGMSPL</sequence>
<evidence type="ECO:0000313" key="3">
    <source>
        <dbReference type="EMBL" id="SUX32355.1"/>
    </source>
</evidence>
<dbReference type="GO" id="GO:0006313">
    <property type="term" value="P:DNA transposition"/>
    <property type="evidence" value="ECO:0007669"/>
    <property type="project" value="InterPro"/>
</dbReference>
<dbReference type="GO" id="GO:0003677">
    <property type="term" value="F:DNA binding"/>
    <property type="evidence" value="ECO:0007669"/>
    <property type="project" value="InterPro"/>
</dbReference>
<feature type="domain" description="Transposase IS4-like" evidence="1">
    <location>
        <begin position="102"/>
        <end position="328"/>
    </location>
</feature>